<dbReference type="InterPro" id="IPR032675">
    <property type="entry name" value="LRR_dom_sf"/>
</dbReference>
<sequence length="576" mass="63738">MSSNYLSVNPPPTGVVFLTAPLHPMSDPPSDKDSVSTESTLQDSSCTEEDPEDGAHEVDIAIDSFIPLLKALDSPAIQLIDDEYHLRGPVSTESLEKLSAYVQRVSCFTITDNEPSLPPQTLWRLVRLLDQYHAQKNLRGIFPSLNELCIIDAHASLDSLNPLFTLPSLRYLDIYDIPEAHRSLLLTFLHNLANDAPELFSIRLDGDLPYQPSLHPACMRFLQLGELLLEKVGEDLDWTTLQEIGQLPQLETLCLKAADVTYSRRNDGVVVKVYDTPPDATSPEMHQNSAVLDSELSSHPALPEDTKTTSGRLPSDLIFRNLKSLDLVAKVDLMSDLVNSISSRKMVAFSLTFISTDSDPAASAPKPKQDSRTAASRRLSKATSPEDSLSEPRRFYHIVTKALETGVETLTTLKINGRHEREGGRILVCPPALRPYTLKALLTKPTLRSLELSGWDVTWDLGKVLLALTSLAQPSKLQTLHLPTSNGISLSTLHTILRSCPSLVSLRCNFFNLSEVPAYPSDNVIFRLKTLGAGSMKLEHYELSETMKIAQYLDAICPGLVRIDIAKDDPNGEQWQ</sequence>
<protein>
    <submittedName>
        <fullName evidence="2">Uncharacterized protein</fullName>
    </submittedName>
</protein>
<proteinExistence type="predicted"/>
<dbReference type="Gene3D" id="3.80.10.10">
    <property type="entry name" value="Ribonuclease Inhibitor"/>
    <property type="match status" value="1"/>
</dbReference>
<dbReference type="OrthoDB" id="3065347at2759"/>
<evidence type="ECO:0000256" key="1">
    <source>
        <dbReference type="SAM" id="MobiDB-lite"/>
    </source>
</evidence>
<dbReference type="Proteomes" id="UP000807469">
    <property type="component" value="Unassembled WGS sequence"/>
</dbReference>
<evidence type="ECO:0000313" key="3">
    <source>
        <dbReference type="Proteomes" id="UP000807469"/>
    </source>
</evidence>
<keyword evidence="3" id="KW-1185">Reference proteome</keyword>
<feature type="region of interest" description="Disordered" evidence="1">
    <location>
        <begin position="358"/>
        <end position="388"/>
    </location>
</feature>
<dbReference type="AlphaFoldDB" id="A0A9P5ZB92"/>
<reference evidence="2" key="1">
    <citation type="submission" date="2020-11" db="EMBL/GenBank/DDBJ databases">
        <authorList>
            <consortium name="DOE Joint Genome Institute"/>
            <person name="Ahrendt S."/>
            <person name="Riley R."/>
            <person name="Andreopoulos W."/>
            <person name="Labutti K."/>
            <person name="Pangilinan J."/>
            <person name="Ruiz-Duenas F.J."/>
            <person name="Barrasa J.M."/>
            <person name="Sanchez-Garcia M."/>
            <person name="Camarero S."/>
            <person name="Miyauchi S."/>
            <person name="Serrano A."/>
            <person name="Linde D."/>
            <person name="Babiker R."/>
            <person name="Drula E."/>
            <person name="Ayuso-Fernandez I."/>
            <person name="Pacheco R."/>
            <person name="Padilla G."/>
            <person name="Ferreira P."/>
            <person name="Barriuso J."/>
            <person name="Kellner H."/>
            <person name="Castanera R."/>
            <person name="Alfaro M."/>
            <person name="Ramirez L."/>
            <person name="Pisabarro A.G."/>
            <person name="Kuo A."/>
            <person name="Tritt A."/>
            <person name="Lipzen A."/>
            <person name="He G."/>
            <person name="Yan M."/>
            <person name="Ng V."/>
            <person name="Cullen D."/>
            <person name="Martin F."/>
            <person name="Rosso M.-N."/>
            <person name="Henrissat B."/>
            <person name="Hibbett D."/>
            <person name="Martinez A.T."/>
            <person name="Grigoriev I.V."/>
        </authorList>
    </citation>
    <scope>NUCLEOTIDE SEQUENCE</scope>
    <source>
        <strain evidence="2">CIRM-BRFM 674</strain>
    </source>
</reference>
<comment type="caution">
    <text evidence="2">The sequence shown here is derived from an EMBL/GenBank/DDBJ whole genome shotgun (WGS) entry which is preliminary data.</text>
</comment>
<dbReference type="EMBL" id="MU155145">
    <property type="protein sequence ID" value="KAF9484241.1"/>
    <property type="molecule type" value="Genomic_DNA"/>
</dbReference>
<name>A0A9P5ZB92_9AGAR</name>
<feature type="region of interest" description="Disordered" evidence="1">
    <location>
        <begin position="277"/>
        <end position="310"/>
    </location>
</feature>
<dbReference type="SUPFAM" id="SSF52058">
    <property type="entry name" value="L domain-like"/>
    <property type="match status" value="1"/>
</dbReference>
<feature type="compositionally biased region" description="Polar residues" evidence="1">
    <location>
        <begin position="284"/>
        <end position="297"/>
    </location>
</feature>
<accession>A0A9P5ZB92</accession>
<feature type="compositionally biased region" description="Polar residues" evidence="1">
    <location>
        <begin position="36"/>
        <end position="45"/>
    </location>
</feature>
<gene>
    <name evidence="2" type="ORF">BDN70DRAFT_872729</name>
</gene>
<evidence type="ECO:0000313" key="2">
    <source>
        <dbReference type="EMBL" id="KAF9484241.1"/>
    </source>
</evidence>
<organism evidence="2 3">
    <name type="scientific">Pholiota conissans</name>
    <dbReference type="NCBI Taxonomy" id="109636"/>
    <lineage>
        <taxon>Eukaryota</taxon>
        <taxon>Fungi</taxon>
        <taxon>Dikarya</taxon>
        <taxon>Basidiomycota</taxon>
        <taxon>Agaricomycotina</taxon>
        <taxon>Agaricomycetes</taxon>
        <taxon>Agaricomycetidae</taxon>
        <taxon>Agaricales</taxon>
        <taxon>Agaricineae</taxon>
        <taxon>Strophariaceae</taxon>
        <taxon>Pholiota</taxon>
    </lineage>
</organism>
<feature type="region of interest" description="Disordered" evidence="1">
    <location>
        <begin position="17"/>
        <end position="53"/>
    </location>
</feature>